<comment type="caution">
    <text evidence="1">The sequence shown here is derived from an EMBL/GenBank/DDBJ whole genome shotgun (WGS) entry which is preliminary data.</text>
</comment>
<sequence length="84" mass="9451">TKFLAASTDMLIASRYLCIKPAASYYKISAGPLRALKQHEETRPCFDYCKVIVPTVVASHTAKSAWLLPKHHPVGENRLRKLNK</sequence>
<dbReference type="AlphaFoldDB" id="A0A232FP27"/>
<proteinExistence type="predicted"/>
<accession>A0A232FP27</accession>
<organism evidence="1 2">
    <name type="scientific">Trichomalopsis sarcophagae</name>
    <dbReference type="NCBI Taxonomy" id="543379"/>
    <lineage>
        <taxon>Eukaryota</taxon>
        <taxon>Metazoa</taxon>
        <taxon>Ecdysozoa</taxon>
        <taxon>Arthropoda</taxon>
        <taxon>Hexapoda</taxon>
        <taxon>Insecta</taxon>
        <taxon>Pterygota</taxon>
        <taxon>Neoptera</taxon>
        <taxon>Endopterygota</taxon>
        <taxon>Hymenoptera</taxon>
        <taxon>Apocrita</taxon>
        <taxon>Proctotrupomorpha</taxon>
        <taxon>Chalcidoidea</taxon>
        <taxon>Pteromalidae</taxon>
        <taxon>Pteromalinae</taxon>
        <taxon>Trichomalopsis</taxon>
    </lineage>
</organism>
<evidence type="ECO:0000313" key="2">
    <source>
        <dbReference type="Proteomes" id="UP000215335"/>
    </source>
</evidence>
<name>A0A232FP27_9HYME</name>
<dbReference type="Proteomes" id="UP000215335">
    <property type="component" value="Unassembled WGS sequence"/>
</dbReference>
<gene>
    <name evidence="1" type="ORF">TSAR_008100</name>
</gene>
<evidence type="ECO:0000313" key="1">
    <source>
        <dbReference type="EMBL" id="OXU32279.1"/>
    </source>
</evidence>
<dbReference type="EMBL" id="NNAY01000003">
    <property type="protein sequence ID" value="OXU32279.1"/>
    <property type="molecule type" value="Genomic_DNA"/>
</dbReference>
<protein>
    <submittedName>
        <fullName evidence="1">Uncharacterized protein</fullName>
    </submittedName>
</protein>
<keyword evidence="2" id="KW-1185">Reference proteome</keyword>
<feature type="non-terminal residue" evidence="1">
    <location>
        <position position="1"/>
    </location>
</feature>
<reference evidence="1 2" key="1">
    <citation type="journal article" date="2017" name="Curr. Biol.">
        <title>The Evolution of Venom by Co-option of Single-Copy Genes.</title>
        <authorList>
            <person name="Martinson E.O."/>
            <person name="Mrinalini"/>
            <person name="Kelkar Y.D."/>
            <person name="Chang C.H."/>
            <person name="Werren J.H."/>
        </authorList>
    </citation>
    <scope>NUCLEOTIDE SEQUENCE [LARGE SCALE GENOMIC DNA]</scope>
    <source>
        <strain evidence="1 2">Alberta</strain>
        <tissue evidence="1">Whole body</tissue>
    </source>
</reference>